<evidence type="ECO:0000313" key="3">
    <source>
        <dbReference type="Proteomes" id="UP000017984"/>
    </source>
</evidence>
<dbReference type="PATRIC" id="fig|1352936.5.peg.1232"/>
<name>V6KTC8_STRRC</name>
<protein>
    <submittedName>
        <fullName evidence="2">Uncharacterized protein</fullName>
    </submittedName>
</protein>
<proteinExistence type="predicted"/>
<feature type="transmembrane region" description="Helical" evidence="1">
    <location>
        <begin position="12"/>
        <end position="32"/>
    </location>
</feature>
<gene>
    <name evidence="2" type="ORF">M878_05715</name>
</gene>
<reference evidence="2 3" key="1">
    <citation type="journal article" date="2014" name="Genome Announc.">
        <title>Draft Genome Sequence of Streptomyces roseochromogenes subsp. oscitans DS 12.976, Producer of the Aminocoumarin Antibiotic Clorobiocin.</title>
        <authorList>
            <person name="Ruckert C."/>
            <person name="Kalinowski J."/>
            <person name="Heide L."/>
            <person name="Apel A.K."/>
        </authorList>
    </citation>
    <scope>NUCLEOTIDE SEQUENCE [LARGE SCALE GENOMIC DNA]</scope>
    <source>
        <strain evidence="2 3">DS 12.976</strain>
    </source>
</reference>
<dbReference type="AlphaFoldDB" id="V6KTC8"/>
<organism evidence="2 3">
    <name type="scientific">Streptomyces roseochromogenus subsp. oscitans DS 12.976</name>
    <dbReference type="NCBI Taxonomy" id="1352936"/>
    <lineage>
        <taxon>Bacteria</taxon>
        <taxon>Bacillati</taxon>
        <taxon>Actinomycetota</taxon>
        <taxon>Actinomycetes</taxon>
        <taxon>Kitasatosporales</taxon>
        <taxon>Streptomycetaceae</taxon>
        <taxon>Streptomyces</taxon>
    </lineage>
</organism>
<keyword evidence="1" id="KW-0472">Membrane</keyword>
<comment type="caution">
    <text evidence="2">The sequence shown here is derived from an EMBL/GenBank/DDBJ whole genome shotgun (WGS) entry which is preliminary data.</text>
</comment>
<sequence>MAVAASAGASSFSWWAGALLAVQHILLEVRVLP</sequence>
<keyword evidence="1" id="KW-1133">Transmembrane helix</keyword>
<dbReference type="Proteomes" id="UP000017984">
    <property type="component" value="Chromosome"/>
</dbReference>
<evidence type="ECO:0000256" key="1">
    <source>
        <dbReference type="SAM" id="Phobius"/>
    </source>
</evidence>
<dbReference type="HOGENOM" id="CLU_3384138_0_0_11"/>
<keyword evidence="3" id="KW-1185">Reference proteome</keyword>
<evidence type="ECO:0000313" key="2">
    <source>
        <dbReference type="EMBL" id="EST35450.1"/>
    </source>
</evidence>
<dbReference type="EMBL" id="AWQX01000051">
    <property type="protein sequence ID" value="EST35450.1"/>
    <property type="molecule type" value="Genomic_DNA"/>
</dbReference>
<keyword evidence="1" id="KW-0812">Transmembrane</keyword>
<accession>V6KTC8</accession>